<dbReference type="Gene3D" id="3.30.950.10">
    <property type="entry name" value="Methyltransferase, Cobalt-precorrin-4 Transmethylase, Domain 2"/>
    <property type="match status" value="1"/>
</dbReference>
<dbReference type="InterPro" id="IPR003043">
    <property type="entry name" value="Uropor_MeTrfase_CS"/>
</dbReference>
<evidence type="ECO:0000256" key="3">
    <source>
        <dbReference type="ARBA" id="ARBA00022603"/>
    </source>
</evidence>
<keyword evidence="3" id="KW-0489">Methyltransferase</keyword>
<organism evidence="13">
    <name type="scientific">uncultured organism</name>
    <dbReference type="NCBI Taxonomy" id="155900"/>
    <lineage>
        <taxon>unclassified sequences</taxon>
        <taxon>environmental samples</taxon>
    </lineage>
</organism>
<evidence type="ECO:0000256" key="5">
    <source>
        <dbReference type="ARBA" id="ARBA00022691"/>
    </source>
</evidence>
<dbReference type="PROSITE" id="PS00840">
    <property type="entry name" value="SUMT_2"/>
    <property type="match status" value="1"/>
</dbReference>
<dbReference type="AlphaFoldDB" id="A0A5B8RE30"/>
<dbReference type="InterPro" id="IPR012409">
    <property type="entry name" value="Sirohaem_synth"/>
</dbReference>
<evidence type="ECO:0000256" key="9">
    <source>
        <dbReference type="ARBA" id="ARBA00023244"/>
    </source>
</evidence>
<reference evidence="13" key="1">
    <citation type="submission" date="2019-06" db="EMBL/GenBank/DDBJ databases">
        <authorList>
            <person name="Murdoch R.W."/>
            <person name="Fathepure B."/>
        </authorList>
    </citation>
    <scope>NUCLEOTIDE SEQUENCE</scope>
</reference>
<dbReference type="PROSITE" id="PS00839">
    <property type="entry name" value="SUMT_1"/>
    <property type="match status" value="1"/>
</dbReference>
<dbReference type="InterPro" id="IPR006366">
    <property type="entry name" value="CobA/CysG_C"/>
</dbReference>
<dbReference type="GO" id="GO:0004851">
    <property type="term" value="F:uroporphyrin-III C-methyltransferase activity"/>
    <property type="evidence" value="ECO:0007669"/>
    <property type="project" value="InterPro"/>
</dbReference>
<evidence type="ECO:0000313" key="13">
    <source>
        <dbReference type="EMBL" id="QEA05712.1"/>
    </source>
</evidence>
<dbReference type="InterPro" id="IPR006367">
    <property type="entry name" value="Sirohaem_synthase_N"/>
</dbReference>
<evidence type="ECO:0000256" key="7">
    <source>
        <dbReference type="ARBA" id="ARBA00023027"/>
    </source>
</evidence>
<dbReference type="FunFam" id="3.40.1010.10:FF:000001">
    <property type="entry name" value="Siroheme synthase"/>
    <property type="match status" value="1"/>
</dbReference>
<evidence type="ECO:0000256" key="10">
    <source>
        <dbReference type="ARBA" id="ARBA00023268"/>
    </source>
</evidence>
<dbReference type="NCBIfam" id="TIGR01470">
    <property type="entry name" value="cysG_Nterm"/>
    <property type="match status" value="1"/>
</dbReference>
<comment type="pathway">
    <text evidence="1">Porphyrin-containing compound metabolism; siroheme biosynthesis; sirohydrochlorin from precorrin-2: step 1/1.</text>
</comment>
<dbReference type="PANTHER" id="PTHR45790">
    <property type="entry name" value="SIROHEME SYNTHASE-RELATED"/>
    <property type="match status" value="1"/>
</dbReference>
<dbReference type="NCBIfam" id="NF004790">
    <property type="entry name" value="PRK06136.1"/>
    <property type="match status" value="1"/>
</dbReference>
<dbReference type="NCBIfam" id="TIGR01469">
    <property type="entry name" value="cobA_cysG_Cterm"/>
    <property type="match status" value="1"/>
</dbReference>
<dbReference type="GO" id="GO:0051287">
    <property type="term" value="F:NAD binding"/>
    <property type="evidence" value="ECO:0007669"/>
    <property type="project" value="InterPro"/>
</dbReference>
<dbReference type="Gene3D" id="3.40.1010.10">
    <property type="entry name" value="Cobalt-precorrin-4 Transmethylase, Domain 1"/>
    <property type="match status" value="1"/>
</dbReference>
<dbReference type="InterPro" id="IPR014776">
    <property type="entry name" value="4pyrrole_Mease_sub2"/>
</dbReference>
<sequence length="396" mass="42017">MTGMPATLELTGRRVLVVGGGDGARRLAAWLGCHGARLRVVAADVRPALREAAMAGGWALCERAFAQGDLDGCHLAVAASDCVDLNHRVAAEADRRGVLVHAVGARERSSLHLDIDDDEPAALQWRKEPGAGRAYLVGAGPGDPKLLTLRAREVLGRADAVLYDRLAAPEVMDLVPARAQRVYVGKAASHHTVPQSRINAMLVDLVSQGLEVVRLKGGDPFVFGRGGEELEALQAAGVSFEVVPGVTAALGCAAYAGMPLTHRDHARLCTFVTGHLRDGSLDLPWEALVQPSQTVVIYMGLHGLPRLCEELMRRGLAPGHPAAVVQRATLTGQRVVTGCLGDLVTRVREARLQPPSLVVLGEVVRLRDRLDWFTDSFDGAVPEGEAAPAIEALHGG</sequence>
<keyword evidence="8 13" id="KW-0456">Lyase</keyword>
<dbReference type="Pfam" id="PF13241">
    <property type="entry name" value="NAD_binding_7"/>
    <property type="match status" value="1"/>
</dbReference>
<accession>A0A5B8RE30</accession>
<keyword evidence="6" id="KW-0560">Oxidoreductase</keyword>
<dbReference type="EMBL" id="MN079108">
    <property type="protein sequence ID" value="QEA05712.1"/>
    <property type="molecule type" value="Genomic_DNA"/>
</dbReference>
<comment type="catalytic activity">
    <reaction evidence="11">
        <text>precorrin-2 + NAD(+) = sirohydrochlorin + NADH + 2 H(+)</text>
        <dbReference type="Rhea" id="RHEA:15613"/>
        <dbReference type="ChEBI" id="CHEBI:15378"/>
        <dbReference type="ChEBI" id="CHEBI:57540"/>
        <dbReference type="ChEBI" id="CHEBI:57945"/>
        <dbReference type="ChEBI" id="CHEBI:58351"/>
        <dbReference type="ChEBI" id="CHEBI:58827"/>
        <dbReference type="EC" id="1.3.1.76"/>
    </reaction>
</comment>
<keyword evidence="2" id="KW-0169">Cobalamin biosynthesis</keyword>
<evidence type="ECO:0000259" key="12">
    <source>
        <dbReference type="Pfam" id="PF00590"/>
    </source>
</evidence>
<dbReference type="InterPro" id="IPR050161">
    <property type="entry name" value="Siro_Cobalamin_biosynth"/>
</dbReference>
<evidence type="ECO:0000256" key="11">
    <source>
        <dbReference type="ARBA" id="ARBA00047561"/>
    </source>
</evidence>
<dbReference type="InterPro" id="IPR014777">
    <property type="entry name" value="4pyrrole_Mease_sub1"/>
</dbReference>
<evidence type="ECO:0000256" key="1">
    <source>
        <dbReference type="ARBA" id="ARBA00005010"/>
    </source>
</evidence>
<dbReference type="GO" id="GO:0051266">
    <property type="term" value="F:sirohydrochlorin ferrochelatase activity"/>
    <property type="evidence" value="ECO:0007669"/>
    <property type="project" value="UniProtKB-EC"/>
</dbReference>
<keyword evidence="10" id="KW-0511">Multifunctional enzyme</keyword>
<dbReference type="InterPro" id="IPR000878">
    <property type="entry name" value="4pyrrol_Mease"/>
</dbReference>
<dbReference type="UniPathway" id="UPA00262">
    <property type="reaction ID" value="UER00222"/>
</dbReference>
<protein>
    <submittedName>
        <fullName evidence="13">Siroheme synthase</fullName>
        <ecNumber evidence="13">4.99.1.4</ecNumber>
    </submittedName>
</protein>
<gene>
    <name evidence="13" type="primary">cysG_1</name>
    <name evidence="13" type="ORF">KBTEX_02036</name>
</gene>
<keyword evidence="4" id="KW-0808">Transferase</keyword>
<proteinExistence type="predicted"/>
<evidence type="ECO:0000256" key="4">
    <source>
        <dbReference type="ARBA" id="ARBA00022679"/>
    </source>
</evidence>
<dbReference type="Gene3D" id="3.40.50.720">
    <property type="entry name" value="NAD(P)-binding Rossmann-like Domain"/>
    <property type="match status" value="1"/>
</dbReference>
<keyword evidence="5" id="KW-0949">S-adenosyl-L-methionine</keyword>
<dbReference type="GO" id="GO:0032259">
    <property type="term" value="P:methylation"/>
    <property type="evidence" value="ECO:0007669"/>
    <property type="project" value="UniProtKB-KW"/>
</dbReference>
<keyword evidence="7" id="KW-0520">NAD</keyword>
<dbReference type="SUPFAM" id="SSF51735">
    <property type="entry name" value="NAD(P)-binding Rossmann-fold domains"/>
    <property type="match status" value="1"/>
</dbReference>
<dbReference type="InterPro" id="IPR035996">
    <property type="entry name" value="4pyrrol_Methylase_sf"/>
</dbReference>
<keyword evidence="9" id="KW-0627">Porphyrin biosynthesis</keyword>
<evidence type="ECO:0000256" key="8">
    <source>
        <dbReference type="ARBA" id="ARBA00023239"/>
    </source>
</evidence>
<dbReference type="PANTHER" id="PTHR45790:SF1">
    <property type="entry name" value="SIROHEME SYNTHASE"/>
    <property type="match status" value="1"/>
</dbReference>
<dbReference type="Pfam" id="PF00590">
    <property type="entry name" value="TP_methylase"/>
    <property type="match status" value="1"/>
</dbReference>
<feature type="domain" description="Tetrapyrrole methylase" evidence="12">
    <location>
        <begin position="135"/>
        <end position="343"/>
    </location>
</feature>
<evidence type="ECO:0000256" key="2">
    <source>
        <dbReference type="ARBA" id="ARBA00022573"/>
    </source>
</evidence>
<name>A0A5B8RE30_9ZZZZ</name>
<dbReference type="PIRSF" id="PIRSF036426">
    <property type="entry name" value="Sirohaem_synth"/>
    <property type="match status" value="1"/>
</dbReference>
<dbReference type="FunFam" id="3.30.950.10:FF:000001">
    <property type="entry name" value="Siroheme synthase"/>
    <property type="match status" value="1"/>
</dbReference>
<dbReference type="SUPFAM" id="SSF53790">
    <property type="entry name" value="Tetrapyrrole methylase"/>
    <property type="match status" value="1"/>
</dbReference>
<dbReference type="GO" id="GO:0043115">
    <property type="term" value="F:precorrin-2 dehydrogenase activity"/>
    <property type="evidence" value="ECO:0007669"/>
    <property type="project" value="UniProtKB-EC"/>
</dbReference>
<dbReference type="EC" id="4.99.1.4" evidence="13"/>
<evidence type="ECO:0000256" key="6">
    <source>
        <dbReference type="ARBA" id="ARBA00023002"/>
    </source>
</evidence>
<dbReference type="CDD" id="cd11642">
    <property type="entry name" value="SUMT"/>
    <property type="match status" value="1"/>
</dbReference>
<dbReference type="GO" id="GO:0019354">
    <property type="term" value="P:siroheme biosynthetic process"/>
    <property type="evidence" value="ECO:0007669"/>
    <property type="project" value="UniProtKB-UniPathway"/>
</dbReference>
<dbReference type="InterPro" id="IPR036291">
    <property type="entry name" value="NAD(P)-bd_dom_sf"/>
</dbReference>